<gene>
    <name evidence="2" type="ORF">ACFMB1_02320</name>
</gene>
<keyword evidence="2" id="KW-0378">Hydrolase</keyword>
<dbReference type="InterPro" id="IPR051044">
    <property type="entry name" value="MAG_DAG_Lipase"/>
</dbReference>
<proteinExistence type="predicted"/>
<dbReference type="PANTHER" id="PTHR11614">
    <property type="entry name" value="PHOSPHOLIPASE-RELATED"/>
    <property type="match status" value="1"/>
</dbReference>
<dbReference type="SUPFAM" id="SSF53474">
    <property type="entry name" value="alpha/beta-Hydrolases"/>
    <property type="match status" value="1"/>
</dbReference>
<keyword evidence="3" id="KW-1185">Reference proteome</keyword>
<feature type="domain" description="Serine aminopeptidase S33" evidence="1">
    <location>
        <begin position="38"/>
        <end position="290"/>
    </location>
</feature>
<protein>
    <submittedName>
        <fullName evidence="2">Alpha/beta hydrolase</fullName>
    </submittedName>
</protein>
<evidence type="ECO:0000313" key="3">
    <source>
        <dbReference type="Proteomes" id="UP001596116"/>
    </source>
</evidence>
<sequence length="310" mass="33837">MTHFIDIADNPAPEGASVEEITASDGAKLRAAFFPAKTPRGTVVLVTGWSEFIEKYFETVRDLNARGLNVAMMDWRGQGLSDRDSARAAKWNGYFQTLKNDLRDFTDRHVKPRFGGPYILMTHSMGGLPGLMLLADGYEGFSRAILCAPMTRLFPDAQNKVMSFAAATACTLGFACTETARSKDHSEIFEDNIFTSDKTRHARFRDLKLAAPEAASTTPTYGWVNAAMKESAALHAPGGLAGIKTPVLIISAGAEQQIDGADHKIIADASDMISLEIIPGALHEIMMERDSIRALYFKAFDDFTAPVFSS</sequence>
<name>A0ABW1KRL2_9PROT</name>
<evidence type="ECO:0000259" key="1">
    <source>
        <dbReference type="Pfam" id="PF12146"/>
    </source>
</evidence>
<dbReference type="Pfam" id="PF12146">
    <property type="entry name" value="Hydrolase_4"/>
    <property type="match status" value="1"/>
</dbReference>
<comment type="caution">
    <text evidence="2">The sequence shown here is derived from an EMBL/GenBank/DDBJ whole genome shotgun (WGS) entry which is preliminary data.</text>
</comment>
<dbReference type="GO" id="GO:0016787">
    <property type="term" value="F:hydrolase activity"/>
    <property type="evidence" value="ECO:0007669"/>
    <property type="project" value="UniProtKB-KW"/>
</dbReference>
<accession>A0ABW1KRL2</accession>
<dbReference type="RefSeq" id="WP_379880320.1">
    <property type="nucleotide sequence ID" value="NZ_JBHPON010000001.1"/>
</dbReference>
<dbReference type="InterPro" id="IPR022742">
    <property type="entry name" value="Hydrolase_4"/>
</dbReference>
<reference evidence="2 3" key="1">
    <citation type="submission" date="2024-09" db="EMBL/GenBank/DDBJ databases">
        <authorList>
            <person name="Zhang Z.-H."/>
        </authorList>
    </citation>
    <scope>NUCLEOTIDE SEQUENCE [LARGE SCALE GENOMIC DNA]</scope>
    <source>
        <strain evidence="2 3">HHTR114</strain>
    </source>
</reference>
<dbReference type="Proteomes" id="UP001596116">
    <property type="component" value="Unassembled WGS sequence"/>
</dbReference>
<evidence type="ECO:0000313" key="2">
    <source>
        <dbReference type="EMBL" id="MFC6034359.1"/>
    </source>
</evidence>
<dbReference type="Gene3D" id="3.40.50.1820">
    <property type="entry name" value="alpha/beta hydrolase"/>
    <property type="match status" value="1"/>
</dbReference>
<dbReference type="EMBL" id="JBHPON010000001">
    <property type="protein sequence ID" value="MFC6034359.1"/>
    <property type="molecule type" value="Genomic_DNA"/>
</dbReference>
<dbReference type="InterPro" id="IPR029058">
    <property type="entry name" value="AB_hydrolase_fold"/>
</dbReference>
<organism evidence="2 3">
    <name type="scientific">Hyphococcus aureus</name>
    <dbReference type="NCBI Taxonomy" id="2666033"/>
    <lineage>
        <taxon>Bacteria</taxon>
        <taxon>Pseudomonadati</taxon>
        <taxon>Pseudomonadota</taxon>
        <taxon>Alphaproteobacteria</taxon>
        <taxon>Parvularculales</taxon>
        <taxon>Parvularculaceae</taxon>
        <taxon>Hyphococcus</taxon>
    </lineage>
</organism>